<organism evidence="1 2">
    <name type="scientific">Steinernema carpocapsae</name>
    <name type="common">Entomopathogenic nematode</name>
    <dbReference type="NCBI Taxonomy" id="34508"/>
    <lineage>
        <taxon>Eukaryota</taxon>
        <taxon>Metazoa</taxon>
        <taxon>Ecdysozoa</taxon>
        <taxon>Nematoda</taxon>
        <taxon>Chromadorea</taxon>
        <taxon>Rhabditida</taxon>
        <taxon>Tylenchina</taxon>
        <taxon>Panagrolaimomorpha</taxon>
        <taxon>Strongyloidoidea</taxon>
        <taxon>Steinernematidae</taxon>
        <taxon>Steinernema</taxon>
    </lineage>
</organism>
<proteinExistence type="predicted"/>
<evidence type="ECO:0000313" key="2">
    <source>
        <dbReference type="Proteomes" id="UP000298663"/>
    </source>
</evidence>
<keyword evidence="2" id="KW-1185">Reference proteome</keyword>
<name>A0A4U5M6S9_STECR</name>
<dbReference type="AlphaFoldDB" id="A0A4U5M6S9"/>
<dbReference type="Proteomes" id="UP000298663">
    <property type="component" value="Unassembled WGS sequence"/>
</dbReference>
<gene>
    <name evidence="1" type="ORF">L596_025095</name>
</gene>
<sequence>MMFPRFIANDKNFCCFAVPKLCDSGQVPFQALCRNCRLKPGMKSSFSNLNYKDFLVEFGPSFPSYREVF</sequence>
<protein>
    <submittedName>
        <fullName evidence="1">Uncharacterized protein</fullName>
    </submittedName>
</protein>
<reference evidence="1 2" key="2">
    <citation type="journal article" date="2019" name="G3 (Bethesda)">
        <title>Hybrid Assembly of the Genome of the Entomopathogenic Nematode Steinernema carpocapsae Identifies the X-Chromosome.</title>
        <authorList>
            <person name="Serra L."/>
            <person name="Macchietto M."/>
            <person name="Macias-Munoz A."/>
            <person name="McGill C.J."/>
            <person name="Rodriguez I.M."/>
            <person name="Rodriguez B."/>
            <person name="Murad R."/>
            <person name="Mortazavi A."/>
        </authorList>
    </citation>
    <scope>NUCLEOTIDE SEQUENCE [LARGE SCALE GENOMIC DNA]</scope>
    <source>
        <strain evidence="1 2">ALL</strain>
    </source>
</reference>
<dbReference type="EMBL" id="AZBU02000009">
    <property type="protein sequence ID" value="TKR64589.1"/>
    <property type="molecule type" value="Genomic_DNA"/>
</dbReference>
<comment type="caution">
    <text evidence="1">The sequence shown here is derived from an EMBL/GenBank/DDBJ whole genome shotgun (WGS) entry which is preliminary data.</text>
</comment>
<reference evidence="1 2" key="1">
    <citation type="journal article" date="2015" name="Genome Biol.">
        <title>Comparative genomics of Steinernema reveals deeply conserved gene regulatory networks.</title>
        <authorList>
            <person name="Dillman A.R."/>
            <person name="Macchietto M."/>
            <person name="Porter C.F."/>
            <person name="Rogers A."/>
            <person name="Williams B."/>
            <person name="Antoshechkin I."/>
            <person name="Lee M.M."/>
            <person name="Goodwin Z."/>
            <person name="Lu X."/>
            <person name="Lewis E.E."/>
            <person name="Goodrich-Blair H."/>
            <person name="Stock S.P."/>
            <person name="Adams B.J."/>
            <person name="Sternberg P.W."/>
            <person name="Mortazavi A."/>
        </authorList>
    </citation>
    <scope>NUCLEOTIDE SEQUENCE [LARGE SCALE GENOMIC DNA]</scope>
    <source>
        <strain evidence="1 2">ALL</strain>
    </source>
</reference>
<accession>A0A4U5M6S9</accession>
<evidence type="ECO:0000313" key="1">
    <source>
        <dbReference type="EMBL" id="TKR64589.1"/>
    </source>
</evidence>